<feature type="compositionally biased region" description="Basic and acidic residues" evidence="1">
    <location>
        <begin position="51"/>
        <end position="62"/>
    </location>
</feature>
<evidence type="ECO:0000256" key="1">
    <source>
        <dbReference type="SAM" id="MobiDB-lite"/>
    </source>
</evidence>
<name>A0A914R6L0_PAREQ</name>
<reference evidence="3" key="1">
    <citation type="submission" date="2022-11" db="UniProtKB">
        <authorList>
            <consortium name="WormBaseParasite"/>
        </authorList>
    </citation>
    <scope>IDENTIFICATION</scope>
</reference>
<keyword evidence="2" id="KW-1185">Reference proteome</keyword>
<organism evidence="2 3">
    <name type="scientific">Parascaris equorum</name>
    <name type="common">Equine roundworm</name>
    <dbReference type="NCBI Taxonomy" id="6256"/>
    <lineage>
        <taxon>Eukaryota</taxon>
        <taxon>Metazoa</taxon>
        <taxon>Ecdysozoa</taxon>
        <taxon>Nematoda</taxon>
        <taxon>Chromadorea</taxon>
        <taxon>Rhabditida</taxon>
        <taxon>Spirurina</taxon>
        <taxon>Ascaridomorpha</taxon>
        <taxon>Ascaridoidea</taxon>
        <taxon>Ascarididae</taxon>
        <taxon>Parascaris</taxon>
    </lineage>
</organism>
<dbReference type="WBParaSite" id="PEQ_0000209101-mRNA-1">
    <property type="protein sequence ID" value="PEQ_0000209101-mRNA-1"/>
    <property type="gene ID" value="PEQ_0000209101"/>
</dbReference>
<proteinExistence type="predicted"/>
<evidence type="ECO:0000313" key="2">
    <source>
        <dbReference type="Proteomes" id="UP000887564"/>
    </source>
</evidence>
<dbReference type="Proteomes" id="UP000887564">
    <property type="component" value="Unplaced"/>
</dbReference>
<feature type="region of interest" description="Disordered" evidence="1">
    <location>
        <begin position="1"/>
        <end position="62"/>
    </location>
</feature>
<evidence type="ECO:0000313" key="3">
    <source>
        <dbReference type="WBParaSite" id="PEQ_0000209101-mRNA-1"/>
    </source>
</evidence>
<feature type="compositionally biased region" description="Low complexity" evidence="1">
    <location>
        <begin position="7"/>
        <end position="35"/>
    </location>
</feature>
<sequence>MKEYVESGAAATAASSSSGPSKKSKTASPSKSFTKAKSKEYVSDDESDSSDDNKPLKKPDKKKENKNEVIFYMLIFTTESFEISSRCEEIHLNNIVYSGKSGRCDQWDVGCICIAEFIPSRS</sequence>
<protein>
    <submittedName>
        <fullName evidence="3">Uncharacterized protein</fullName>
    </submittedName>
</protein>
<dbReference type="AlphaFoldDB" id="A0A914R6L0"/>
<accession>A0A914R6L0</accession>